<protein>
    <submittedName>
        <fullName evidence="1">Uncharacterized protein</fullName>
    </submittedName>
</protein>
<organism evidence="1 2">
    <name type="scientific">Naganishia adeliensis</name>
    <dbReference type="NCBI Taxonomy" id="92952"/>
    <lineage>
        <taxon>Eukaryota</taxon>
        <taxon>Fungi</taxon>
        <taxon>Dikarya</taxon>
        <taxon>Basidiomycota</taxon>
        <taxon>Agaricomycotina</taxon>
        <taxon>Tremellomycetes</taxon>
        <taxon>Filobasidiales</taxon>
        <taxon>Filobasidiaceae</taxon>
        <taxon>Naganishia</taxon>
    </lineage>
</organism>
<comment type="caution">
    <text evidence="1">The sequence shown here is derived from an EMBL/GenBank/DDBJ whole genome shotgun (WGS) entry which is preliminary data.</text>
</comment>
<accession>A0ACC2WAA8</accession>
<evidence type="ECO:0000313" key="1">
    <source>
        <dbReference type="EMBL" id="KAJ9108030.1"/>
    </source>
</evidence>
<proteinExistence type="predicted"/>
<reference evidence="1" key="1">
    <citation type="submission" date="2023-04" db="EMBL/GenBank/DDBJ databases">
        <title>Draft Genome sequencing of Naganishia species isolated from polar environments using Oxford Nanopore Technology.</title>
        <authorList>
            <person name="Leo P."/>
            <person name="Venkateswaran K."/>
        </authorList>
    </citation>
    <scope>NUCLEOTIDE SEQUENCE</scope>
    <source>
        <strain evidence="1">MNA-CCFEE 5262</strain>
    </source>
</reference>
<dbReference type="Proteomes" id="UP001230649">
    <property type="component" value="Unassembled WGS sequence"/>
</dbReference>
<gene>
    <name evidence="1" type="ORF">QFC20_003599</name>
</gene>
<dbReference type="EMBL" id="JASBWS010000034">
    <property type="protein sequence ID" value="KAJ9108030.1"/>
    <property type="molecule type" value="Genomic_DNA"/>
</dbReference>
<sequence>MKFYSVASLLSVASVAFSPIAQESPWVLGKDNAVTWSMGGDLGITEFDIQLHNFNKSVMVGFLQLAQNVPVQKWASGSKKGQYGGELSVDLPQNMATGDGFSLIFMNTKSGNVYYKTPKFPIYAAASQPSNYSAPVLPSGTPATTAVITDMPNPTQQWGVTVGPAVATVTVADQAGHAGSGGSG</sequence>
<name>A0ACC2WAA8_9TREE</name>
<evidence type="ECO:0000313" key="2">
    <source>
        <dbReference type="Proteomes" id="UP001230649"/>
    </source>
</evidence>
<keyword evidence="2" id="KW-1185">Reference proteome</keyword>